<gene>
    <name evidence="2" type="ordered locus">PTH_1692</name>
</gene>
<organism evidence="2 3">
    <name type="scientific">Pelotomaculum thermopropionicum (strain DSM 13744 / JCM 10971 / SI)</name>
    <dbReference type="NCBI Taxonomy" id="370438"/>
    <lineage>
        <taxon>Bacteria</taxon>
        <taxon>Bacillati</taxon>
        <taxon>Bacillota</taxon>
        <taxon>Clostridia</taxon>
        <taxon>Eubacteriales</taxon>
        <taxon>Desulfotomaculaceae</taxon>
        <taxon>Pelotomaculum</taxon>
    </lineage>
</organism>
<dbReference type="Proteomes" id="UP000006556">
    <property type="component" value="Chromosome"/>
</dbReference>
<dbReference type="KEGG" id="pth:PTH_1692"/>
<reference evidence="3" key="1">
    <citation type="journal article" date="2008" name="Genome Res.">
        <title>The genome of Pelotomaculum thermopropionicum reveals niche-associated evolution in anaerobic microbiota.</title>
        <authorList>
            <person name="Kosaka T."/>
            <person name="Kato S."/>
            <person name="Shimoyama T."/>
            <person name="Ishii S."/>
            <person name="Abe T."/>
            <person name="Watanabe K."/>
        </authorList>
    </citation>
    <scope>NUCLEOTIDE SEQUENCE [LARGE SCALE GENOMIC DNA]</scope>
    <source>
        <strain evidence="3">DSM 13744 / JCM 10971 / SI</strain>
    </source>
</reference>
<evidence type="ECO:0000313" key="2">
    <source>
        <dbReference type="EMBL" id="BAF59873.1"/>
    </source>
</evidence>
<dbReference type="STRING" id="370438.PTH_1692"/>
<dbReference type="InterPro" id="IPR039418">
    <property type="entry name" value="LexA-like"/>
</dbReference>
<dbReference type="HOGENOM" id="CLU_983000_0_0_9"/>
<feature type="domain" description="Peptidase S24/S26A/S26B/S26C" evidence="1">
    <location>
        <begin position="127"/>
        <end position="218"/>
    </location>
</feature>
<dbReference type="SUPFAM" id="SSF51306">
    <property type="entry name" value="LexA/Signal peptidase"/>
    <property type="match status" value="1"/>
</dbReference>
<dbReference type="EMBL" id="AP009389">
    <property type="protein sequence ID" value="BAF59873.1"/>
    <property type="molecule type" value="Genomic_DNA"/>
</dbReference>
<dbReference type="Gene3D" id="2.10.109.10">
    <property type="entry name" value="Umud Fragment, subunit A"/>
    <property type="match status" value="1"/>
</dbReference>
<evidence type="ECO:0000259" key="1">
    <source>
        <dbReference type="Pfam" id="PF00717"/>
    </source>
</evidence>
<dbReference type="Pfam" id="PF00717">
    <property type="entry name" value="Peptidase_S24"/>
    <property type="match status" value="1"/>
</dbReference>
<accession>A5D1K1</accession>
<dbReference type="CDD" id="cd06529">
    <property type="entry name" value="S24_LexA-like"/>
    <property type="match status" value="1"/>
</dbReference>
<evidence type="ECO:0000313" key="3">
    <source>
        <dbReference type="Proteomes" id="UP000006556"/>
    </source>
</evidence>
<sequence length="283" mass="31225">MAFDQETFSQLLARAKGDRSINSYGRQAKVDPGYISRLLRLKIKTPPSPGIIKKLADNALAGVTYEELMAAAGYLQYPAGSEELYHIKDALEQKVAEALQKPLAEFLPVMKVPLVSPLACNLTGESPENIIRYISVPRELEADFALEIKDDAMIEAGIFPGDVAICRKTSQFKTGEMIVAALAGGKVGIRFLLEEAGSLRLRAANALILDREVKLPDVLGVVLMIQKKALRYEQYVSLYERDSQEENISEEFLLEKLSESSRLPLAKLKEALLSLKKERGTAG</sequence>
<dbReference type="AlphaFoldDB" id="A5D1K1"/>
<dbReference type="InterPro" id="IPR036286">
    <property type="entry name" value="LexA/Signal_pep-like_sf"/>
</dbReference>
<keyword evidence="3" id="KW-1185">Reference proteome</keyword>
<proteinExistence type="predicted"/>
<protein>
    <submittedName>
        <fullName evidence="2">Predicted transcriptional regulator</fullName>
    </submittedName>
</protein>
<dbReference type="InterPro" id="IPR015927">
    <property type="entry name" value="Peptidase_S24_S26A/B/C"/>
</dbReference>
<name>A5D1K1_PELTS</name>
<dbReference type="eggNOG" id="COG1974">
    <property type="taxonomic scope" value="Bacteria"/>
</dbReference>